<evidence type="ECO:0000313" key="3">
    <source>
        <dbReference type="EMBL" id="CEJ91125.1"/>
    </source>
</evidence>
<accession>A0A0A1TK52</accession>
<dbReference type="Pfam" id="PF22041">
    <property type="entry name" value="GST_C_7"/>
    <property type="match status" value="1"/>
</dbReference>
<dbReference type="SUPFAM" id="SSF52833">
    <property type="entry name" value="Thioredoxin-like"/>
    <property type="match status" value="1"/>
</dbReference>
<dbReference type="Proteomes" id="UP000039046">
    <property type="component" value="Unassembled WGS sequence"/>
</dbReference>
<feature type="domain" description="Glutathione S-transferase UstS-like C-terminal" evidence="2">
    <location>
        <begin position="140"/>
        <end position="235"/>
    </location>
</feature>
<sequence length="268" mass="30843">MASDSQYVLYDIPTKDPVRCWSWNVWKSRFVLNFKGLDYVTEWVSNTRNISNTMHKVTMAMDHLLTLRWQTEYPEIRTKLQEYFPGKEEFTVPTVRLPNGEYIMDSMAIAARIEKDHPEPSLHLDYPHLDRYISNLKEALIPLQPIYIHAVAHRLLTEKSLPFFLETRAEDLGMSLDEFHEQGKANAWKDSVSGLTKMKDMLLEEKDGPFFMGATVSYVDFLWAGVLLFYKALGDDIYAEFLKASGDGGKTFTELLEAVKPWSGRASG</sequence>
<dbReference type="SUPFAM" id="SSF47616">
    <property type="entry name" value="GST C-terminal domain-like"/>
    <property type="match status" value="1"/>
</dbReference>
<evidence type="ECO:0000313" key="4">
    <source>
        <dbReference type="Proteomes" id="UP000039046"/>
    </source>
</evidence>
<dbReference type="EMBL" id="CDHN01000003">
    <property type="protein sequence ID" value="CEJ91125.1"/>
    <property type="molecule type" value="Genomic_DNA"/>
</dbReference>
<dbReference type="InterPro" id="IPR004045">
    <property type="entry name" value="Glutathione_S-Trfase_N"/>
</dbReference>
<dbReference type="AlphaFoldDB" id="A0A0A1TK52"/>
<dbReference type="OrthoDB" id="47007at2759"/>
<dbReference type="Pfam" id="PF13409">
    <property type="entry name" value="GST_N_2"/>
    <property type="match status" value="1"/>
</dbReference>
<dbReference type="Gene3D" id="1.20.1050.10">
    <property type="match status" value="1"/>
</dbReference>
<dbReference type="STRING" id="1531966.A0A0A1TK52"/>
<organism evidence="3 4">
    <name type="scientific">[Torrubiella] hemipterigena</name>
    <dbReference type="NCBI Taxonomy" id="1531966"/>
    <lineage>
        <taxon>Eukaryota</taxon>
        <taxon>Fungi</taxon>
        <taxon>Dikarya</taxon>
        <taxon>Ascomycota</taxon>
        <taxon>Pezizomycotina</taxon>
        <taxon>Sordariomycetes</taxon>
        <taxon>Hypocreomycetidae</taxon>
        <taxon>Hypocreales</taxon>
        <taxon>Clavicipitaceae</taxon>
        <taxon>Clavicipitaceae incertae sedis</taxon>
        <taxon>'Torrubiella' clade</taxon>
    </lineage>
</organism>
<dbReference type="Gene3D" id="3.40.30.10">
    <property type="entry name" value="Glutaredoxin"/>
    <property type="match status" value="1"/>
</dbReference>
<reference evidence="3 4" key="1">
    <citation type="journal article" date="2015" name="Genome Announc.">
        <title>Draft Genome Sequence and Gene Annotation of the Entomopathogenic Fungus Verticillium hemipterigenum.</title>
        <authorList>
            <person name="Horn F."/>
            <person name="Habel A."/>
            <person name="Scharf D.H."/>
            <person name="Dworschak J."/>
            <person name="Brakhage A.A."/>
            <person name="Guthke R."/>
            <person name="Hertweck C."/>
            <person name="Linde J."/>
        </authorList>
    </citation>
    <scope>NUCLEOTIDE SEQUENCE [LARGE SCALE GENOMIC DNA]</scope>
</reference>
<gene>
    <name evidence="3" type="ORF">VHEMI06861</name>
</gene>
<keyword evidence="4" id="KW-1185">Reference proteome</keyword>
<feature type="domain" description="GST N-terminal" evidence="1">
    <location>
        <begin position="22"/>
        <end position="115"/>
    </location>
</feature>
<evidence type="ECO:0000259" key="1">
    <source>
        <dbReference type="Pfam" id="PF13409"/>
    </source>
</evidence>
<name>A0A0A1TK52_9HYPO</name>
<dbReference type="InterPro" id="IPR036249">
    <property type="entry name" value="Thioredoxin-like_sf"/>
</dbReference>
<evidence type="ECO:0000259" key="2">
    <source>
        <dbReference type="Pfam" id="PF22041"/>
    </source>
</evidence>
<proteinExistence type="predicted"/>
<dbReference type="InterPro" id="IPR036282">
    <property type="entry name" value="Glutathione-S-Trfase_C_sf"/>
</dbReference>
<protein>
    <submittedName>
        <fullName evidence="3">Uncharacterized protein</fullName>
    </submittedName>
</protein>
<dbReference type="InterPro" id="IPR054416">
    <property type="entry name" value="GST_UstS-like_C"/>
</dbReference>